<feature type="compositionally biased region" description="Polar residues" evidence="2">
    <location>
        <begin position="278"/>
        <end position="290"/>
    </location>
</feature>
<dbReference type="Proteomes" id="UP000308133">
    <property type="component" value="Unassembled WGS sequence"/>
</dbReference>
<feature type="region of interest" description="Disordered" evidence="2">
    <location>
        <begin position="62"/>
        <end position="83"/>
    </location>
</feature>
<dbReference type="Gene3D" id="3.30.2300.10">
    <property type="entry name" value="THUMP superfamily"/>
    <property type="match status" value="1"/>
</dbReference>
<dbReference type="AlphaFoldDB" id="A0A4U7B5V3"/>
<comment type="caution">
    <text evidence="4">The sequence shown here is derived from an EMBL/GenBank/DDBJ whole genome shotgun (WGS) entry which is preliminary data.</text>
</comment>
<dbReference type="SMART" id="SM00981">
    <property type="entry name" value="THUMP"/>
    <property type="match status" value="1"/>
</dbReference>
<dbReference type="Pfam" id="PF02926">
    <property type="entry name" value="THUMP"/>
    <property type="match status" value="1"/>
</dbReference>
<dbReference type="InterPro" id="IPR040183">
    <property type="entry name" value="THUMPD1-like"/>
</dbReference>
<name>A0A4U7B5V3_9PEZI</name>
<organism evidence="4 5">
    <name type="scientific">Elsinoe australis</name>
    <dbReference type="NCBI Taxonomy" id="40998"/>
    <lineage>
        <taxon>Eukaryota</taxon>
        <taxon>Fungi</taxon>
        <taxon>Dikarya</taxon>
        <taxon>Ascomycota</taxon>
        <taxon>Pezizomycotina</taxon>
        <taxon>Dothideomycetes</taxon>
        <taxon>Dothideomycetidae</taxon>
        <taxon>Myriangiales</taxon>
        <taxon>Elsinoaceae</taxon>
        <taxon>Elsinoe</taxon>
    </lineage>
</organism>
<dbReference type="PROSITE" id="PS51165">
    <property type="entry name" value="THUMP"/>
    <property type="match status" value="1"/>
</dbReference>
<gene>
    <name evidence="4" type="ORF">C1H76_3269</name>
</gene>
<accession>A0A4U7B5V3</accession>
<dbReference type="FunFam" id="3.30.2300.10:FF:000001">
    <property type="entry name" value="THUMP domain-containing protein 1"/>
    <property type="match status" value="1"/>
</dbReference>
<feature type="region of interest" description="Disordered" evidence="2">
    <location>
        <begin position="258"/>
        <end position="290"/>
    </location>
</feature>
<reference evidence="4 5" key="1">
    <citation type="submission" date="2018-02" db="EMBL/GenBank/DDBJ databases">
        <title>Draft genome sequences of Elsinoe sp., causing black scab on jojoba.</title>
        <authorList>
            <person name="Stodart B."/>
            <person name="Jeffress S."/>
            <person name="Ash G."/>
            <person name="Arun Chinnappa K."/>
        </authorList>
    </citation>
    <scope>NUCLEOTIDE SEQUENCE [LARGE SCALE GENOMIC DNA]</scope>
    <source>
        <strain evidence="4 5">Hillstone_2</strain>
    </source>
</reference>
<dbReference type="InterPro" id="IPR004114">
    <property type="entry name" value="THUMP_dom"/>
</dbReference>
<feature type="region of interest" description="Disordered" evidence="2">
    <location>
        <begin position="1"/>
        <end position="25"/>
    </location>
</feature>
<feature type="compositionally biased region" description="Low complexity" evidence="2">
    <location>
        <begin position="260"/>
        <end position="277"/>
    </location>
</feature>
<protein>
    <submittedName>
        <fullName evidence="4">THUMP domain-containing protein</fullName>
    </submittedName>
</protein>
<dbReference type="SUPFAM" id="SSF143437">
    <property type="entry name" value="THUMP domain-like"/>
    <property type="match status" value="1"/>
</dbReference>
<dbReference type="GO" id="GO:0003723">
    <property type="term" value="F:RNA binding"/>
    <property type="evidence" value="ECO:0007669"/>
    <property type="project" value="UniProtKB-UniRule"/>
</dbReference>
<dbReference type="EMBL" id="PTQR01000039">
    <property type="protein sequence ID" value="TKX24660.1"/>
    <property type="molecule type" value="Genomic_DNA"/>
</dbReference>
<evidence type="ECO:0000256" key="2">
    <source>
        <dbReference type="SAM" id="MobiDB-lite"/>
    </source>
</evidence>
<dbReference type="PANTHER" id="PTHR13452:SF10">
    <property type="entry name" value="THUMP DOMAIN-CONTAINING PROTEIN 1"/>
    <property type="match status" value="1"/>
</dbReference>
<dbReference type="PANTHER" id="PTHR13452">
    <property type="entry name" value="THUMP DOMAIN CONTAINING PROTEIN 1-RELATED"/>
    <property type="match status" value="1"/>
</dbReference>
<proteinExistence type="predicted"/>
<keyword evidence="1" id="KW-0694">RNA-binding</keyword>
<sequence length="290" mass="32790">MKTHIEQAKKSWRVPNKSGPPPRQSPFIRFGDAGIWVTCHKNQEKKCIGEVRDLFEEYSEAISPGTGSNKPLKGEGSENGDEDDIEREIRQEVSDIHKPTQPTPFEAIFLEVPCLVFFRINNNSIDPVAFVRKIMEDAAADPSKKRTRCTQRLVPSTLIGHASEEGLERTTKEVLAPHFHAENQQSKKFAIRPTIRNHTQLKRDTIIKKVASMVGDQHSVDLKNYDALILVDILKNVVGISVVGREYDRLKRFNLQEIFEPTPQQPKEQKQEGLQQESTAGATAEQSARD</sequence>
<evidence type="ECO:0000256" key="1">
    <source>
        <dbReference type="PROSITE-ProRule" id="PRU00529"/>
    </source>
</evidence>
<evidence type="ECO:0000259" key="3">
    <source>
        <dbReference type="PROSITE" id="PS51165"/>
    </source>
</evidence>
<dbReference type="GO" id="GO:0006400">
    <property type="term" value="P:tRNA modification"/>
    <property type="evidence" value="ECO:0007669"/>
    <property type="project" value="InterPro"/>
</dbReference>
<evidence type="ECO:0000313" key="5">
    <source>
        <dbReference type="Proteomes" id="UP000308133"/>
    </source>
</evidence>
<evidence type="ECO:0000313" key="4">
    <source>
        <dbReference type="EMBL" id="TKX24660.1"/>
    </source>
</evidence>
<feature type="domain" description="THUMP" evidence="3">
    <location>
        <begin position="138"/>
        <end position="244"/>
    </location>
</feature>
<dbReference type="CDD" id="cd11717">
    <property type="entry name" value="THUMP_THUMPD1_like"/>
    <property type="match status" value="1"/>
</dbReference>